<dbReference type="AlphaFoldDB" id="A0A1X7A6G1"/>
<dbReference type="EMBL" id="FWFX01000016">
    <property type="protein sequence ID" value="SLN70007.1"/>
    <property type="molecule type" value="Genomic_DNA"/>
</dbReference>
<dbReference type="Proteomes" id="UP000193061">
    <property type="component" value="Unassembled WGS sequence"/>
</dbReference>
<sequence length="32" mass="3626">MRMFECLFAGIYYANTKPHFVTAVCGSLVIDK</sequence>
<reference evidence="1 2" key="1">
    <citation type="submission" date="2017-03" db="EMBL/GenBank/DDBJ databases">
        <authorList>
            <person name="Afonso C.L."/>
            <person name="Miller P.J."/>
            <person name="Scott M.A."/>
            <person name="Spackman E."/>
            <person name="Goraichik I."/>
            <person name="Dimitrov K.M."/>
            <person name="Suarez D.L."/>
            <person name="Swayne D.E."/>
        </authorList>
    </citation>
    <scope>NUCLEOTIDE SEQUENCE [LARGE SCALE GENOMIC DNA]</scope>
    <source>
        <strain evidence="1 2">CECT 7450</strain>
    </source>
</reference>
<proteinExistence type="predicted"/>
<protein>
    <submittedName>
        <fullName evidence="1">Uncharacterized protein</fullName>
    </submittedName>
</protein>
<accession>A0A1X7A6G1</accession>
<keyword evidence="2" id="KW-1185">Reference proteome</keyword>
<organism evidence="1 2">
    <name type="scientific">Roseovarius albus</name>
    <dbReference type="NCBI Taxonomy" id="1247867"/>
    <lineage>
        <taxon>Bacteria</taxon>
        <taxon>Pseudomonadati</taxon>
        <taxon>Pseudomonadota</taxon>
        <taxon>Alphaproteobacteria</taxon>
        <taxon>Rhodobacterales</taxon>
        <taxon>Roseobacteraceae</taxon>
        <taxon>Roseovarius</taxon>
    </lineage>
</organism>
<evidence type="ECO:0000313" key="2">
    <source>
        <dbReference type="Proteomes" id="UP000193061"/>
    </source>
</evidence>
<name>A0A1X7A6G1_9RHOB</name>
<gene>
    <name evidence="1" type="ORF">ROA7450_03811</name>
</gene>
<evidence type="ECO:0000313" key="1">
    <source>
        <dbReference type="EMBL" id="SLN70007.1"/>
    </source>
</evidence>